<accession>A0A1H9QWD9</accession>
<evidence type="ECO:0000313" key="1">
    <source>
        <dbReference type="EMBL" id="SER64023.1"/>
    </source>
</evidence>
<proteinExistence type="predicted"/>
<dbReference type="AlphaFoldDB" id="A0A1H9QWD9"/>
<evidence type="ECO:0000313" key="2">
    <source>
        <dbReference type="Proteomes" id="UP000182841"/>
    </source>
</evidence>
<sequence>MSSPSSTKRTVAAVRAAPVFLDTRRPPTRASASYALLMAHAPTAQACVSSAGSPVGETCLQGWESALGPQMRIAAGGGRSAGVHPFDQYLAGPHTGADERE</sequence>
<gene>
    <name evidence="1" type="ORF">SAMN05421870_103119</name>
</gene>
<reference evidence="2" key="1">
    <citation type="submission" date="2016-10" db="EMBL/GenBank/DDBJ databases">
        <authorList>
            <person name="Varghese N."/>
            <person name="Submissions S."/>
        </authorList>
    </citation>
    <scope>NUCLEOTIDE SEQUENCE [LARGE SCALE GENOMIC DNA]</scope>
    <source>
        <strain evidence="2">CGMCC 4.6825</strain>
    </source>
</reference>
<protein>
    <submittedName>
        <fullName evidence="1">Uncharacterized protein</fullName>
    </submittedName>
</protein>
<name>A0A1H9QWD9_9ACTN</name>
<dbReference type="Proteomes" id="UP000182841">
    <property type="component" value="Unassembled WGS sequence"/>
</dbReference>
<dbReference type="EMBL" id="FOGO01000003">
    <property type="protein sequence ID" value="SER64023.1"/>
    <property type="molecule type" value="Genomic_DNA"/>
</dbReference>
<keyword evidence="2" id="KW-1185">Reference proteome</keyword>
<organism evidence="1 2">
    <name type="scientific">Streptomyces qinglanensis</name>
    <dbReference type="NCBI Taxonomy" id="943816"/>
    <lineage>
        <taxon>Bacteria</taxon>
        <taxon>Bacillati</taxon>
        <taxon>Actinomycetota</taxon>
        <taxon>Actinomycetes</taxon>
        <taxon>Kitasatosporales</taxon>
        <taxon>Streptomycetaceae</taxon>
        <taxon>Streptomyces</taxon>
    </lineage>
</organism>